<dbReference type="PROSITE" id="PS50865">
    <property type="entry name" value="ZF_MYND_2"/>
    <property type="match status" value="1"/>
</dbReference>
<evidence type="ECO:0000256" key="1">
    <source>
        <dbReference type="ARBA" id="ARBA00022723"/>
    </source>
</evidence>
<keyword evidence="2 4" id="KW-0863">Zinc-finger</keyword>
<evidence type="ECO:0000256" key="4">
    <source>
        <dbReference type="PROSITE-ProRule" id="PRU00134"/>
    </source>
</evidence>
<gene>
    <name evidence="7" type="ORF">C6P46_006812</name>
</gene>
<evidence type="ECO:0000256" key="2">
    <source>
        <dbReference type="ARBA" id="ARBA00022771"/>
    </source>
</evidence>
<evidence type="ECO:0000256" key="5">
    <source>
        <dbReference type="SAM" id="MobiDB-lite"/>
    </source>
</evidence>
<reference evidence="7 8" key="1">
    <citation type="submission" date="2020-11" db="EMBL/GenBank/DDBJ databases">
        <title>Kefir isolates.</title>
        <authorList>
            <person name="Marcisauskas S."/>
            <person name="Kim Y."/>
            <person name="Blasche S."/>
        </authorList>
    </citation>
    <scope>NUCLEOTIDE SEQUENCE [LARGE SCALE GENOMIC DNA]</scope>
    <source>
        <strain evidence="7 8">KR</strain>
    </source>
</reference>
<evidence type="ECO:0000313" key="7">
    <source>
        <dbReference type="EMBL" id="KAG0665365.1"/>
    </source>
</evidence>
<feature type="region of interest" description="Disordered" evidence="5">
    <location>
        <begin position="189"/>
        <end position="221"/>
    </location>
</feature>
<dbReference type="OrthoDB" id="3149405at2759"/>
<dbReference type="GO" id="GO:0008270">
    <property type="term" value="F:zinc ion binding"/>
    <property type="evidence" value="ECO:0007669"/>
    <property type="project" value="UniProtKB-KW"/>
</dbReference>
<evidence type="ECO:0000259" key="6">
    <source>
        <dbReference type="PROSITE" id="PS50865"/>
    </source>
</evidence>
<dbReference type="EMBL" id="PUHQ01000009">
    <property type="protein sequence ID" value="KAG0665365.1"/>
    <property type="molecule type" value="Genomic_DNA"/>
</dbReference>
<keyword evidence="1" id="KW-0479">Metal-binding</keyword>
<dbReference type="Proteomes" id="UP000777482">
    <property type="component" value="Unassembled WGS sequence"/>
</dbReference>
<evidence type="ECO:0000313" key="8">
    <source>
        <dbReference type="Proteomes" id="UP000777482"/>
    </source>
</evidence>
<keyword evidence="8" id="KW-1185">Reference proteome</keyword>
<feature type="region of interest" description="Disordered" evidence="5">
    <location>
        <begin position="1"/>
        <end position="20"/>
    </location>
</feature>
<evidence type="ECO:0000256" key="3">
    <source>
        <dbReference type="ARBA" id="ARBA00022833"/>
    </source>
</evidence>
<dbReference type="Gene3D" id="6.10.140.2220">
    <property type="match status" value="1"/>
</dbReference>
<accession>A0A9P6W5R6</accession>
<sequence length="221" mass="24625">MTETAENGVKTLRLSWNSDPDLDSQKPRVAIGRTGDAFVLVAADSHDQDQRGGAYISSLSVLVNEDPFPGLSMAGKQMIWVKNYSENAGIVPQLERAGFIRLVGSKIKQGFVELPLAEVTLEESEMIQQCAMRVCEKWETTETVPRFQRCSKCKRRYYCSIEHQHQDWPAHKADCKDLVKMRFTDVENRRRAGTYSEPPAKPAASAADDDGGAETDVALSQ</sequence>
<dbReference type="SUPFAM" id="SSF144232">
    <property type="entry name" value="HIT/MYND zinc finger-like"/>
    <property type="match status" value="1"/>
</dbReference>
<feature type="domain" description="MYND-type" evidence="6">
    <location>
        <begin position="132"/>
        <end position="175"/>
    </location>
</feature>
<proteinExistence type="predicted"/>
<feature type="compositionally biased region" description="Low complexity" evidence="5">
    <location>
        <begin position="196"/>
        <end position="206"/>
    </location>
</feature>
<dbReference type="InterPro" id="IPR002893">
    <property type="entry name" value="Znf_MYND"/>
</dbReference>
<name>A0A9P6W5R6_RHOMI</name>
<comment type="caution">
    <text evidence="7">The sequence shown here is derived from an EMBL/GenBank/DDBJ whole genome shotgun (WGS) entry which is preliminary data.</text>
</comment>
<organism evidence="7 8">
    <name type="scientific">Rhodotorula mucilaginosa</name>
    <name type="common">Yeast</name>
    <name type="synonym">Rhodotorula rubra</name>
    <dbReference type="NCBI Taxonomy" id="5537"/>
    <lineage>
        <taxon>Eukaryota</taxon>
        <taxon>Fungi</taxon>
        <taxon>Dikarya</taxon>
        <taxon>Basidiomycota</taxon>
        <taxon>Pucciniomycotina</taxon>
        <taxon>Microbotryomycetes</taxon>
        <taxon>Sporidiobolales</taxon>
        <taxon>Sporidiobolaceae</taxon>
        <taxon>Rhodotorula</taxon>
    </lineage>
</organism>
<dbReference type="Pfam" id="PF01753">
    <property type="entry name" value="zf-MYND"/>
    <property type="match status" value="1"/>
</dbReference>
<protein>
    <recommendedName>
        <fullName evidence="6">MYND-type domain-containing protein</fullName>
    </recommendedName>
</protein>
<dbReference type="AlphaFoldDB" id="A0A9P6W5R6"/>
<keyword evidence="3" id="KW-0862">Zinc</keyword>